<evidence type="ECO:0000256" key="4">
    <source>
        <dbReference type="ARBA" id="ARBA00022448"/>
    </source>
</evidence>
<dbReference type="EMBL" id="LANO01000002">
    <property type="protein sequence ID" value="KJV53946.1"/>
    <property type="molecule type" value="Genomic_DNA"/>
</dbReference>
<comment type="similarity">
    <text evidence="3 10">Belongs to the ATPase epsilon chain family.</text>
</comment>
<sequence length="134" mass="14810">MKPINGTTLIVKILALEKIIYNNNTVDMLVLPGLEGVLAVLPQHLPMLVVLKFGIVEVHYNDRSIDRFTISGGIAKVDSQVVDIISMFAMNCTHIDGLKIKAKIEEINAVTSSKQSTLLQEEHKFLIANLELLS</sequence>
<dbReference type="Proteomes" id="UP000244959">
    <property type="component" value="Chromosome I"/>
</dbReference>
<keyword evidence="4 10" id="KW-0813">Transport</keyword>
<reference evidence="15" key="3">
    <citation type="submission" date="2018-03" db="EMBL/GenBank/DDBJ databases">
        <authorList>
            <person name="Batty M. E."/>
            <person name="Batty M E."/>
        </authorList>
    </citation>
    <scope>NUCLEOTIDE SEQUENCE [LARGE SCALE GENOMIC DNA]</scope>
    <source>
        <strain evidence="15">Gilliam</strain>
    </source>
</reference>
<dbReference type="GO" id="GO:0045259">
    <property type="term" value="C:proton-transporting ATP synthase complex"/>
    <property type="evidence" value="ECO:0007669"/>
    <property type="project" value="UniProtKB-KW"/>
</dbReference>
<dbReference type="InterPro" id="IPR001469">
    <property type="entry name" value="ATP_synth_F1_dsu/esu"/>
</dbReference>
<dbReference type="GO" id="GO:0005886">
    <property type="term" value="C:plasma membrane"/>
    <property type="evidence" value="ECO:0007669"/>
    <property type="project" value="UniProtKB-SubCell"/>
</dbReference>
<dbReference type="PATRIC" id="fig|1359184.3.peg.863"/>
<proteinExistence type="inferred from homology"/>
<keyword evidence="5 10" id="KW-0375">Hydrogen ion transport</keyword>
<dbReference type="Gene3D" id="2.60.15.10">
    <property type="entry name" value="F0F1 ATP synthase delta/epsilon subunit, N-terminal"/>
    <property type="match status" value="1"/>
</dbReference>
<evidence type="ECO:0000256" key="8">
    <source>
        <dbReference type="ARBA" id="ARBA00023196"/>
    </source>
</evidence>
<evidence type="ECO:0000256" key="9">
    <source>
        <dbReference type="ARBA" id="ARBA00023310"/>
    </source>
</evidence>
<dbReference type="RefSeq" id="WP_047220179.1">
    <property type="nucleotide sequence ID" value="NZ_LS398551.1"/>
</dbReference>
<evidence type="ECO:0000256" key="1">
    <source>
        <dbReference type="ARBA" id="ARBA00003543"/>
    </source>
</evidence>
<dbReference type="InterPro" id="IPR036771">
    <property type="entry name" value="ATPsynth_dsu/esu_N"/>
</dbReference>
<evidence type="ECO:0000313" key="13">
    <source>
        <dbReference type="EMBL" id="SPR09288.1"/>
    </source>
</evidence>
<dbReference type="PANTHER" id="PTHR13822:SF10">
    <property type="entry name" value="ATP SYNTHASE EPSILON CHAIN, CHLOROPLASTIC"/>
    <property type="match status" value="1"/>
</dbReference>
<accession>A0A0F3ME52</accession>
<dbReference type="GO" id="GO:0005524">
    <property type="term" value="F:ATP binding"/>
    <property type="evidence" value="ECO:0007669"/>
    <property type="project" value="UniProtKB-UniRule"/>
</dbReference>
<gene>
    <name evidence="10 13" type="primary">atpC</name>
    <name evidence="13" type="ORF">GILLIAM_01850</name>
    <name evidence="12" type="ORF">OTSGILL_0301</name>
</gene>
<evidence type="ECO:0000256" key="3">
    <source>
        <dbReference type="ARBA" id="ARBA00005712"/>
    </source>
</evidence>
<evidence type="ECO:0000256" key="5">
    <source>
        <dbReference type="ARBA" id="ARBA00022781"/>
    </source>
</evidence>
<dbReference type="AlphaFoldDB" id="A0A0F3ME52"/>
<dbReference type="Proteomes" id="UP000033769">
    <property type="component" value="Unassembled WGS sequence"/>
</dbReference>
<dbReference type="HAMAP" id="MF_00530">
    <property type="entry name" value="ATP_synth_epsil_bac"/>
    <property type="match status" value="1"/>
</dbReference>
<comment type="subcellular location">
    <subcellularLocation>
        <location evidence="10">Cell membrane</location>
        <topology evidence="10">Peripheral membrane protein</topology>
    </subcellularLocation>
    <subcellularLocation>
        <location evidence="2">Endomembrane system</location>
        <topology evidence="2">Peripheral membrane protein</topology>
    </subcellularLocation>
</comment>
<name>A0A0F3ME52_ORITS</name>
<keyword evidence="15" id="KW-1185">Reference proteome</keyword>
<keyword evidence="10" id="KW-1003">Cell membrane</keyword>
<evidence type="ECO:0000256" key="7">
    <source>
        <dbReference type="ARBA" id="ARBA00023136"/>
    </source>
</evidence>
<keyword evidence="6 10" id="KW-0406">Ion transport</keyword>
<comment type="subunit">
    <text evidence="10">F-type ATPases have 2 components, CF(1) - the catalytic core - and CF(0) - the membrane proton channel. CF(1) has five subunits: alpha(3), beta(3), gamma(1), delta(1), epsilon(1). CF(0) has three main subunits: a, b and c.</text>
</comment>
<evidence type="ECO:0000256" key="6">
    <source>
        <dbReference type="ARBA" id="ARBA00023065"/>
    </source>
</evidence>
<reference evidence="13" key="2">
    <citation type="submission" date="2018-03" db="EMBL/GenBank/DDBJ databases">
        <authorList>
            <person name="Keele B.F."/>
        </authorList>
    </citation>
    <scope>NUCLEOTIDE SEQUENCE [LARGE SCALE GENOMIC DNA]</scope>
    <source>
        <strain evidence="13">Gilliam</strain>
    </source>
</reference>
<evidence type="ECO:0000259" key="11">
    <source>
        <dbReference type="Pfam" id="PF02823"/>
    </source>
</evidence>
<keyword evidence="8 10" id="KW-0139">CF(1)</keyword>
<dbReference type="PANTHER" id="PTHR13822">
    <property type="entry name" value="ATP SYNTHASE DELTA/EPSILON CHAIN"/>
    <property type="match status" value="1"/>
</dbReference>
<dbReference type="Pfam" id="PF02823">
    <property type="entry name" value="ATP-synt_DE_N"/>
    <property type="match status" value="1"/>
</dbReference>
<dbReference type="GO" id="GO:0012505">
    <property type="term" value="C:endomembrane system"/>
    <property type="evidence" value="ECO:0007669"/>
    <property type="project" value="UniProtKB-SubCell"/>
</dbReference>
<feature type="domain" description="ATP synthase F1 complex delta/epsilon subunit N-terminal" evidence="11">
    <location>
        <begin position="11"/>
        <end position="86"/>
    </location>
</feature>
<dbReference type="EMBL" id="LS398551">
    <property type="protein sequence ID" value="SPR09288.1"/>
    <property type="molecule type" value="Genomic_DNA"/>
</dbReference>
<evidence type="ECO:0000313" key="12">
    <source>
        <dbReference type="EMBL" id="KJV53946.1"/>
    </source>
</evidence>
<evidence type="ECO:0000313" key="15">
    <source>
        <dbReference type="Proteomes" id="UP000244959"/>
    </source>
</evidence>
<keyword evidence="9 10" id="KW-0066">ATP synthesis</keyword>
<evidence type="ECO:0000256" key="10">
    <source>
        <dbReference type="HAMAP-Rule" id="MF_00530"/>
    </source>
</evidence>
<evidence type="ECO:0000313" key="14">
    <source>
        <dbReference type="Proteomes" id="UP000033769"/>
    </source>
</evidence>
<dbReference type="InterPro" id="IPR020546">
    <property type="entry name" value="ATP_synth_F1_dsu/esu_N"/>
</dbReference>
<organism evidence="12 14">
    <name type="scientific">Orientia tsutsugamushi str. Gilliam</name>
    <dbReference type="NCBI Taxonomy" id="1359184"/>
    <lineage>
        <taxon>Bacteria</taxon>
        <taxon>Pseudomonadati</taxon>
        <taxon>Pseudomonadota</taxon>
        <taxon>Alphaproteobacteria</taxon>
        <taxon>Rickettsiales</taxon>
        <taxon>Rickettsiaceae</taxon>
        <taxon>Rickettsieae</taxon>
        <taxon>Orientia</taxon>
    </lineage>
</organism>
<dbReference type="SUPFAM" id="SSF51344">
    <property type="entry name" value="Epsilon subunit of F1F0-ATP synthase N-terminal domain"/>
    <property type="match status" value="1"/>
</dbReference>
<keyword evidence="7 10" id="KW-0472">Membrane</keyword>
<dbReference type="CDD" id="cd12152">
    <property type="entry name" value="F1-ATPase_delta"/>
    <property type="match status" value="1"/>
</dbReference>
<dbReference type="GO" id="GO:0046933">
    <property type="term" value="F:proton-transporting ATP synthase activity, rotational mechanism"/>
    <property type="evidence" value="ECO:0007669"/>
    <property type="project" value="UniProtKB-UniRule"/>
</dbReference>
<comment type="function">
    <text evidence="1 10">Produces ATP from ADP in the presence of a proton gradient across the membrane.</text>
</comment>
<reference evidence="12 14" key="1">
    <citation type="submission" date="2015-02" db="EMBL/GenBank/DDBJ databases">
        <title>Genome Sequencing of Rickettsiales.</title>
        <authorList>
            <person name="Daugherty S.C."/>
            <person name="Su Q."/>
            <person name="Abolude K."/>
            <person name="Beier-Sexton M."/>
            <person name="Carlyon J.A."/>
            <person name="Carter R."/>
            <person name="Day N.P."/>
            <person name="Dumler S.J."/>
            <person name="Dyachenko V."/>
            <person name="Godinez A."/>
            <person name="Kurtti T.J."/>
            <person name="Lichay M."/>
            <person name="Mullins K.E."/>
            <person name="Ott S."/>
            <person name="Pappas-Brown V."/>
            <person name="Paris D.H."/>
            <person name="Patel P."/>
            <person name="Richards A.L."/>
            <person name="Sadzewicz L."/>
            <person name="Sears K."/>
            <person name="Seidman D."/>
            <person name="Sengamalay N."/>
            <person name="Stenos J."/>
            <person name="Tallon L.J."/>
            <person name="Vincent G."/>
            <person name="Fraser C.M."/>
            <person name="Munderloh U."/>
            <person name="Dunning-Hotopp J.C."/>
        </authorList>
    </citation>
    <scope>NUCLEOTIDE SEQUENCE [LARGE SCALE GENOMIC DNA]</scope>
    <source>
        <strain evidence="12 14">Gilliam</strain>
    </source>
</reference>
<evidence type="ECO:0000256" key="2">
    <source>
        <dbReference type="ARBA" id="ARBA00004184"/>
    </source>
</evidence>
<protein>
    <recommendedName>
        <fullName evidence="10">ATP synthase epsilon chain</fullName>
    </recommendedName>
    <alternativeName>
        <fullName evidence="10">ATP synthase F1 sector epsilon subunit</fullName>
    </alternativeName>
    <alternativeName>
        <fullName evidence="10">F-ATPase epsilon subunit</fullName>
    </alternativeName>
</protein>